<dbReference type="Gene3D" id="3.30.300.30">
    <property type="match status" value="1"/>
</dbReference>
<evidence type="ECO:0000313" key="6">
    <source>
        <dbReference type="EMBL" id="BCJ86115.1"/>
    </source>
</evidence>
<dbReference type="PANTHER" id="PTHR43859">
    <property type="entry name" value="ACYL-ACTIVATING ENZYME"/>
    <property type="match status" value="1"/>
</dbReference>
<dbReference type="AlphaFoldDB" id="A0A7I8D7S3"/>
<evidence type="ECO:0000313" key="7">
    <source>
        <dbReference type="Proteomes" id="UP000593802"/>
    </source>
</evidence>
<organism evidence="6 7">
    <name type="scientific">Effusibacillus dendaii</name>
    <dbReference type="NCBI Taxonomy" id="2743772"/>
    <lineage>
        <taxon>Bacteria</taxon>
        <taxon>Bacillati</taxon>
        <taxon>Bacillota</taxon>
        <taxon>Bacilli</taxon>
        <taxon>Bacillales</taxon>
        <taxon>Alicyclobacillaceae</taxon>
        <taxon>Effusibacillus</taxon>
    </lineage>
</organism>
<proteinExistence type="inferred from homology"/>
<dbReference type="GO" id="GO:0016874">
    <property type="term" value="F:ligase activity"/>
    <property type="evidence" value="ECO:0007669"/>
    <property type="project" value="UniProtKB-KW"/>
</dbReference>
<keyword evidence="2" id="KW-0436">Ligase</keyword>
<dbReference type="InterPro" id="IPR025110">
    <property type="entry name" value="AMP-bd_C"/>
</dbReference>
<keyword evidence="4" id="KW-0443">Lipid metabolism</keyword>
<evidence type="ECO:0000259" key="5">
    <source>
        <dbReference type="Pfam" id="PF13193"/>
    </source>
</evidence>
<dbReference type="RefSeq" id="WP_200760152.1">
    <property type="nucleotide sequence ID" value="NZ_AP023366.1"/>
</dbReference>
<dbReference type="FunFam" id="3.30.300.30:FF:000008">
    <property type="entry name" value="2,3-dihydroxybenzoate-AMP ligase"/>
    <property type="match status" value="1"/>
</dbReference>
<keyword evidence="7" id="KW-1185">Reference proteome</keyword>
<evidence type="ECO:0000256" key="3">
    <source>
        <dbReference type="ARBA" id="ARBA00022832"/>
    </source>
</evidence>
<evidence type="ECO:0000256" key="1">
    <source>
        <dbReference type="ARBA" id="ARBA00006432"/>
    </source>
</evidence>
<evidence type="ECO:0000256" key="2">
    <source>
        <dbReference type="ARBA" id="ARBA00022598"/>
    </source>
</evidence>
<dbReference type="SUPFAM" id="SSF56801">
    <property type="entry name" value="Acetyl-CoA synthetase-like"/>
    <property type="match status" value="1"/>
</dbReference>
<dbReference type="PANTHER" id="PTHR43859:SF4">
    <property type="entry name" value="BUTANOATE--COA LIGASE AAE1-RELATED"/>
    <property type="match status" value="1"/>
</dbReference>
<name>A0A7I8D7S3_9BACL</name>
<dbReference type="EMBL" id="AP023366">
    <property type="protein sequence ID" value="BCJ86115.1"/>
    <property type="molecule type" value="Genomic_DNA"/>
</dbReference>
<dbReference type="KEGG" id="eff:skT53_11000"/>
<comment type="similarity">
    <text evidence="1">Belongs to the ATP-dependent AMP-binding enzyme family.</text>
</comment>
<gene>
    <name evidence="6" type="ORF">skT53_11000</name>
</gene>
<accession>A0A7I8D7S3</accession>
<evidence type="ECO:0000256" key="4">
    <source>
        <dbReference type="ARBA" id="ARBA00023098"/>
    </source>
</evidence>
<protein>
    <recommendedName>
        <fullName evidence="5">AMP-binding enzyme C-terminal domain-containing protein</fullName>
    </recommendedName>
</protein>
<sequence length="125" mass="13654">MFDADGQLIFVDRKKDMIKSGGENVPSVKVEGVILNDSRIANCAVVGLPHPLWSEAVTAFVTPKPGETVTAEEVIAHCRKSLGNYEVPKAVVILEQFPSTATGKIQKNVLRQMYAEYFADHSVHG</sequence>
<keyword evidence="3" id="KW-0276">Fatty acid metabolism</keyword>
<dbReference type="InterPro" id="IPR045851">
    <property type="entry name" value="AMP-bd_C_sf"/>
</dbReference>
<dbReference type="Proteomes" id="UP000593802">
    <property type="component" value="Chromosome"/>
</dbReference>
<reference evidence="6 7" key="1">
    <citation type="submission" date="2020-08" db="EMBL/GenBank/DDBJ databases">
        <title>Complete Genome Sequence of Effusibacillus dendaii Strain skT53, Isolated from Farmland soil.</title>
        <authorList>
            <person name="Konishi T."/>
            <person name="Kawasaki H."/>
        </authorList>
    </citation>
    <scope>NUCLEOTIDE SEQUENCE [LARGE SCALE GENOMIC DNA]</scope>
    <source>
        <strain evidence="7">skT53</strain>
    </source>
</reference>
<dbReference type="Pfam" id="PF13193">
    <property type="entry name" value="AMP-binding_C"/>
    <property type="match status" value="1"/>
</dbReference>
<dbReference type="GO" id="GO:0006631">
    <property type="term" value="P:fatty acid metabolic process"/>
    <property type="evidence" value="ECO:0007669"/>
    <property type="project" value="UniProtKB-KW"/>
</dbReference>
<feature type="domain" description="AMP-binding enzyme C-terminal" evidence="5">
    <location>
        <begin position="29"/>
        <end position="104"/>
    </location>
</feature>